<keyword evidence="1" id="KW-0547">Nucleotide-binding</keyword>
<feature type="coiled-coil region" evidence="4">
    <location>
        <begin position="609"/>
        <end position="636"/>
    </location>
</feature>
<dbReference type="InterPro" id="IPR050628">
    <property type="entry name" value="SNF2_RAD54_helicase_TF"/>
</dbReference>
<feature type="compositionally biased region" description="Acidic residues" evidence="5">
    <location>
        <begin position="346"/>
        <end position="358"/>
    </location>
</feature>
<evidence type="ECO:0000256" key="2">
    <source>
        <dbReference type="ARBA" id="ARBA00022801"/>
    </source>
</evidence>
<dbReference type="Gene3D" id="3.40.50.300">
    <property type="entry name" value="P-loop containing nucleotide triphosphate hydrolases"/>
    <property type="match status" value="1"/>
</dbReference>
<feature type="region of interest" description="Disordered" evidence="5">
    <location>
        <begin position="274"/>
        <end position="381"/>
    </location>
</feature>
<dbReference type="AlphaFoldDB" id="A0AAE0BLH3"/>
<dbReference type="InterPro" id="IPR014001">
    <property type="entry name" value="Helicase_ATP-bd"/>
</dbReference>
<dbReference type="InterPro" id="IPR027417">
    <property type="entry name" value="P-loop_NTPase"/>
</dbReference>
<feature type="compositionally biased region" description="Basic residues" evidence="5">
    <location>
        <begin position="307"/>
        <end position="316"/>
    </location>
</feature>
<dbReference type="Pfam" id="PF00176">
    <property type="entry name" value="SNF2-rel_dom"/>
    <property type="match status" value="2"/>
</dbReference>
<gene>
    <name evidence="7" type="ORF">CYMTET_52037</name>
</gene>
<dbReference type="PANTHER" id="PTHR45626">
    <property type="entry name" value="TRANSCRIPTION TERMINATION FACTOR 2-RELATED"/>
    <property type="match status" value="1"/>
</dbReference>
<sequence>EASTENFLEQEVTEAVLGPLGWRAEGRAEVPVLVRGGVLADQVGYGKTAITLGVIDAAPLKPPPPPPGPARGALPVKATLILAPPHLLSQWPREVKKFTGSAFKMLVINTMGDLNRLTVKEVEEADIVVAATSVMRSDLYFTRLADLAGATPLPAKGGRHFNTGYEEAMAALEERVQELQGGPGGVQAVRAAVKAARTETRRKAEEQADLLKGNLGTTAARVTSGTQLLGASKKAVYRADKAARAAAEGGDTAMEEVEEAPVEVAPAKGKAAKAVKKLKGGKGQAVVTAADGEEREMSPEKENKGTKMNRGKKAKGAKQAAKVPSPAVKKGGRTSARAGQKRPQYADDDDDDEEEEWEEAKPKRKPVSLSRPKKAGEEAGADPWGLEEAAVAADWKQLRSAPFELFRWGRVVVDEFTYLTGRERQAVLSLKAERRWCLSGTPPVGNFAEIKSMAVFLGVHLGVDEAPATKKEQTRVERFHFFREAHTDAWHERRHRLAQSFLDRFVRQNVAEIDEIPWEEHMENVQLTPAERALYLELDHHLQAMEMKTSRTIKSKTGEESDREARLKEVLGASSSPEEALLKRASHFDLQGSVKSAYAACEEIVTVRRKQLERCEEELVKRLAEAQDMLSQLQQADDSFDGDAYARWQRHVNGEGCGDTEATAKLQCLLKECGSGSKATGKKKKGSRGDQKPEEVAGAKLDEAKMDLRDKVHLLRRLEKELVGRVRSLRYFVTIRDLQRKASAAHCPACGKKDVKPKDQAVLSCCGHVGEATCLLEFAEKQECPTPGCSAAARLGSVVPVPSLGVDQDHGQGGKFGTKLAQIVTLLRSLNNSERALVFVQFPDLMEKVAEALGDAGIKSLQLKGSVFQKTKALDQFQAETLAEDDPQVLLLNVKDESASGANLTTANHAIFVHPMFTATQHEYTACETQAIGRVRRYGQNRTVHIHRFLVQDSIDTEIFSSRDRTL</sequence>
<dbReference type="GO" id="GO:0008094">
    <property type="term" value="F:ATP-dependent activity, acting on DNA"/>
    <property type="evidence" value="ECO:0007669"/>
    <property type="project" value="TreeGrafter"/>
</dbReference>
<dbReference type="GO" id="GO:0005524">
    <property type="term" value="F:ATP binding"/>
    <property type="evidence" value="ECO:0007669"/>
    <property type="project" value="UniProtKB-KW"/>
</dbReference>
<dbReference type="PROSITE" id="PS51194">
    <property type="entry name" value="HELICASE_CTER"/>
    <property type="match status" value="1"/>
</dbReference>
<dbReference type="PANTHER" id="PTHR45626:SF26">
    <property type="entry name" value="FAMILY HELICASE, PUTATIVE (AFU_ORTHOLOGUE AFUA_2G09120)-RELATED"/>
    <property type="match status" value="1"/>
</dbReference>
<dbReference type="CDD" id="cd18793">
    <property type="entry name" value="SF2_C_SNF"/>
    <property type="match status" value="1"/>
</dbReference>
<proteinExistence type="predicted"/>
<keyword evidence="4" id="KW-0175">Coiled coil</keyword>
<feature type="compositionally biased region" description="Basic and acidic residues" evidence="5">
    <location>
        <begin position="687"/>
        <end position="698"/>
    </location>
</feature>
<keyword evidence="3" id="KW-0067">ATP-binding</keyword>
<dbReference type="InterPro" id="IPR000330">
    <property type="entry name" value="SNF2_N"/>
</dbReference>
<dbReference type="Gene3D" id="3.40.50.10810">
    <property type="entry name" value="Tandem AAA-ATPase domain"/>
    <property type="match status" value="2"/>
</dbReference>
<evidence type="ECO:0000313" key="7">
    <source>
        <dbReference type="EMBL" id="KAK3237919.1"/>
    </source>
</evidence>
<dbReference type="GO" id="GO:0006281">
    <property type="term" value="P:DNA repair"/>
    <property type="evidence" value="ECO:0007669"/>
    <property type="project" value="TreeGrafter"/>
</dbReference>
<keyword evidence="2" id="KW-0378">Hydrolase</keyword>
<dbReference type="GO" id="GO:0016787">
    <property type="term" value="F:hydrolase activity"/>
    <property type="evidence" value="ECO:0007669"/>
    <property type="project" value="UniProtKB-KW"/>
</dbReference>
<evidence type="ECO:0000259" key="6">
    <source>
        <dbReference type="PROSITE" id="PS51194"/>
    </source>
</evidence>
<name>A0AAE0BLH3_9CHLO</name>
<evidence type="ECO:0000256" key="4">
    <source>
        <dbReference type="SAM" id="Coils"/>
    </source>
</evidence>
<reference evidence="7 8" key="1">
    <citation type="journal article" date="2015" name="Genome Biol. Evol.">
        <title>Comparative Genomics of a Bacterivorous Green Alga Reveals Evolutionary Causalities and Consequences of Phago-Mixotrophic Mode of Nutrition.</title>
        <authorList>
            <person name="Burns J.A."/>
            <person name="Paasch A."/>
            <person name="Narechania A."/>
            <person name="Kim E."/>
        </authorList>
    </citation>
    <scope>NUCLEOTIDE SEQUENCE [LARGE SCALE GENOMIC DNA]</scope>
    <source>
        <strain evidence="7 8">PLY_AMNH</strain>
    </source>
</reference>
<feature type="domain" description="Helicase C-terminal" evidence="6">
    <location>
        <begin position="819"/>
        <end position="967"/>
    </location>
</feature>
<evidence type="ECO:0000313" key="8">
    <source>
        <dbReference type="Proteomes" id="UP001190700"/>
    </source>
</evidence>
<dbReference type="InterPro" id="IPR001650">
    <property type="entry name" value="Helicase_C-like"/>
</dbReference>
<dbReference type="InterPro" id="IPR049730">
    <property type="entry name" value="SNF2/RAD54-like_C"/>
</dbReference>
<dbReference type="InterPro" id="IPR038718">
    <property type="entry name" value="SNF2-like_sf"/>
</dbReference>
<feature type="non-terminal residue" evidence="7">
    <location>
        <position position="1"/>
    </location>
</feature>
<dbReference type="EMBL" id="LGRX02034397">
    <property type="protein sequence ID" value="KAK3237919.1"/>
    <property type="molecule type" value="Genomic_DNA"/>
</dbReference>
<dbReference type="Proteomes" id="UP001190700">
    <property type="component" value="Unassembled WGS sequence"/>
</dbReference>
<feature type="region of interest" description="Disordered" evidence="5">
    <location>
        <begin position="675"/>
        <end position="698"/>
    </location>
</feature>
<evidence type="ECO:0000256" key="5">
    <source>
        <dbReference type="SAM" id="MobiDB-lite"/>
    </source>
</evidence>
<dbReference type="GO" id="GO:0005634">
    <property type="term" value="C:nucleus"/>
    <property type="evidence" value="ECO:0007669"/>
    <property type="project" value="TreeGrafter"/>
</dbReference>
<dbReference type="SUPFAM" id="SSF52540">
    <property type="entry name" value="P-loop containing nucleoside triphosphate hydrolases"/>
    <property type="match status" value="2"/>
</dbReference>
<evidence type="ECO:0000256" key="3">
    <source>
        <dbReference type="ARBA" id="ARBA00022840"/>
    </source>
</evidence>
<feature type="compositionally biased region" description="Basic and acidic residues" evidence="5">
    <location>
        <begin position="295"/>
        <end position="305"/>
    </location>
</feature>
<protein>
    <recommendedName>
        <fullName evidence="6">Helicase C-terminal domain-containing protein</fullName>
    </recommendedName>
</protein>
<accession>A0AAE0BLH3</accession>
<dbReference type="SMART" id="SM00487">
    <property type="entry name" value="DEXDc"/>
    <property type="match status" value="1"/>
</dbReference>
<keyword evidence="8" id="KW-1185">Reference proteome</keyword>
<evidence type="ECO:0000256" key="1">
    <source>
        <dbReference type="ARBA" id="ARBA00022741"/>
    </source>
</evidence>
<organism evidence="7 8">
    <name type="scientific">Cymbomonas tetramitiformis</name>
    <dbReference type="NCBI Taxonomy" id="36881"/>
    <lineage>
        <taxon>Eukaryota</taxon>
        <taxon>Viridiplantae</taxon>
        <taxon>Chlorophyta</taxon>
        <taxon>Pyramimonadophyceae</taxon>
        <taxon>Pyramimonadales</taxon>
        <taxon>Pyramimonadaceae</taxon>
        <taxon>Cymbomonas</taxon>
    </lineage>
</organism>
<comment type="caution">
    <text evidence="7">The sequence shown here is derived from an EMBL/GenBank/DDBJ whole genome shotgun (WGS) entry which is preliminary data.</text>
</comment>